<evidence type="ECO:0000313" key="2">
    <source>
        <dbReference type="EMBL" id="MCQ4164558.1"/>
    </source>
</evidence>
<evidence type="ECO:0000313" key="3">
    <source>
        <dbReference type="Proteomes" id="UP001165498"/>
    </source>
</evidence>
<name>A0ABT1QQK8_9GAMM</name>
<keyword evidence="3" id="KW-1185">Reference proteome</keyword>
<comment type="caution">
    <text evidence="2">The sequence shown here is derived from an EMBL/GenBank/DDBJ whole genome shotgun (WGS) entry which is preliminary data.</text>
</comment>
<protein>
    <recommendedName>
        <fullName evidence="4">TubC N-terminal docking domain-containing protein</fullName>
    </recommendedName>
</protein>
<evidence type="ECO:0000256" key="1">
    <source>
        <dbReference type="SAM" id="MobiDB-lite"/>
    </source>
</evidence>
<organism evidence="2 3">
    <name type="scientific">Tahibacter harae</name>
    <dbReference type="NCBI Taxonomy" id="2963937"/>
    <lineage>
        <taxon>Bacteria</taxon>
        <taxon>Pseudomonadati</taxon>
        <taxon>Pseudomonadota</taxon>
        <taxon>Gammaproteobacteria</taxon>
        <taxon>Lysobacterales</taxon>
        <taxon>Rhodanobacteraceae</taxon>
        <taxon>Tahibacter</taxon>
    </lineage>
</organism>
<accession>A0ABT1QQK8</accession>
<feature type="region of interest" description="Disordered" evidence="1">
    <location>
        <begin position="69"/>
        <end position="94"/>
    </location>
</feature>
<evidence type="ECO:0008006" key="4">
    <source>
        <dbReference type="Google" id="ProtNLM"/>
    </source>
</evidence>
<dbReference type="EMBL" id="JANFQO010000005">
    <property type="protein sequence ID" value="MCQ4164558.1"/>
    <property type="molecule type" value="Genomic_DNA"/>
</dbReference>
<gene>
    <name evidence="2" type="ORF">NM961_07525</name>
</gene>
<sequence>MITLLRKRLAASGFAVTRRRGNCWMTFPDGGASEIAALDQLPPADAIDAYAARLEHLAAQRQQVLASLQADRSAGPAGASRRGWRPAPCWNSAG</sequence>
<dbReference type="RefSeq" id="WP_255913359.1">
    <property type="nucleotide sequence ID" value="NZ_JANFQO010000005.1"/>
</dbReference>
<proteinExistence type="predicted"/>
<reference evidence="2" key="1">
    <citation type="submission" date="2022-07" db="EMBL/GenBank/DDBJ databases">
        <title>Tahibacter sp., a new gammaproteobacterium isolated from the silt sample collected at pig farm.</title>
        <authorList>
            <person name="Chen H."/>
        </authorList>
    </citation>
    <scope>NUCLEOTIDE SEQUENCE</scope>
    <source>
        <strain evidence="2">P2K</strain>
    </source>
</reference>
<dbReference type="Proteomes" id="UP001165498">
    <property type="component" value="Unassembled WGS sequence"/>
</dbReference>